<name>A0ABZ2J7I6_9CHLR</name>
<dbReference type="EMBL" id="CP146612">
    <property type="protein sequence ID" value="WWX24738.1"/>
    <property type="molecule type" value="Genomic_DNA"/>
</dbReference>
<organism evidence="1 2">
    <name type="scientific">Candidatus Dehalogenimonas loeffleri</name>
    <dbReference type="NCBI Taxonomy" id="3127115"/>
    <lineage>
        <taxon>Bacteria</taxon>
        <taxon>Bacillati</taxon>
        <taxon>Chloroflexota</taxon>
        <taxon>Dehalococcoidia</taxon>
        <taxon>Dehalococcoidales</taxon>
        <taxon>Dehalococcoidaceae</taxon>
        <taxon>Dehalogenimonas</taxon>
    </lineage>
</organism>
<proteinExistence type="predicted"/>
<accession>A0ABZ2J7I6</accession>
<reference evidence="1 2" key="1">
    <citation type="submission" date="2024-03" db="EMBL/GenBank/DDBJ databases">
        <title>A Dehalogenimonas Isolated from Estuarine Sediments Dihaloeliminates Chlorinated Alkanes.</title>
        <authorList>
            <person name="Yang Y."/>
            <person name="Wang H."/>
        </authorList>
    </citation>
    <scope>NUCLEOTIDE SEQUENCE [LARGE SCALE GENOMIC DNA]</scope>
    <source>
        <strain evidence="1 2">W</strain>
    </source>
</reference>
<evidence type="ECO:0000313" key="2">
    <source>
        <dbReference type="Proteomes" id="UP001375370"/>
    </source>
</evidence>
<dbReference type="Proteomes" id="UP001375370">
    <property type="component" value="Chromosome"/>
</dbReference>
<evidence type="ECO:0000313" key="1">
    <source>
        <dbReference type="EMBL" id="WWX24738.1"/>
    </source>
</evidence>
<keyword evidence="2" id="KW-1185">Reference proteome</keyword>
<protein>
    <submittedName>
        <fullName evidence="1">Uncharacterized protein</fullName>
    </submittedName>
</protein>
<sequence length="68" mass="7372">MISQAQLITFNPATYTAVIKPEGSAQSYLEGVTVAKNIPAAEMIPGRSLAVLFFDRYRAAEAVIIAVW</sequence>
<gene>
    <name evidence="1" type="ORF">V8247_05580</name>
</gene>
<dbReference type="RefSeq" id="WP_338736855.1">
    <property type="nucleotide sequence ID" value="NZ_CP146612.1"/>
</dbReference>